<organism evidence="3 4">
    <name type="scientific">Acidithiobacillus thiooxidans</name>
    <name type="common">Thiobacillus thiooxidans</name>
    <dbReference type="NCBI Taxonomy" id="930"/>
    <lineage>
        <taxon>Bacteria</taxon>
        <taxon>Pseudomonadati</taxon>
        <taxon>Pseudomonadota</taxon>
        <taxon>Acidithiobacillia</taxon>
        <taxon>Acidithiobacillales</taxon>
        <taxon>Acidithiobacillaceae</taxon>
        <taxon>Acidithiobacillus</taxon>
    </lineage>
</organism>
<evidence type="ECO:0000313" key="3">
    <source>
        <dbReference type="EMBL" id="OCX77306.1"/>
    </source>
</evidence>
<sequence>MLTINLKDAKARFSSMVNEAINGEFVTITRHGKPVAALVSVEVAEAARMAIEPKRARLVAYLRTFPGCEVFERNSAPSRDMEW</sequence>
<dbReference type="AlphaFoldDB" id="A0A1C2IBF7"/>
<comment type="caution">
    <text evidence="3">The sequence shown here is derived from an EMBL/GenBank/DDBJ whole genome shotgun (WGS) entry which is preliminary data.</text>
</comment>
<protein>
    <recommendedName>
        <fullName evidence="2">Antitoxin</fullName>
    </recommendedName>
</protein>
<comment type="similarity">
    <text evidence="1 2">Belongs to the phD/YefM antitoxin family.</text>
</comment>
<dbReference type="Proteomes" id="UP000094893">
    <property type="component" value="Unassembled WGS sequence"/>
</dbReference>
<dbReference type="Gene3D" id="3.40.1620.10">
    <property type="entry name" value="YefM-like domain"/>
    <property type="match status" value="1"/>
</dbReference>
<dbReference type="InterPro" id="IPR036165">
    <property type="entry name" value="YefM-like_sf"/>
</dbReference>
<dbReference type="RefSeq" id="WP_024892833.1">
    <property type="nucleotide sequence ID" value="NZ_LWRZ01000204.1"/>
</dbReference>
<comment type="function">
    <text evidence="2">Antitoxin component of a type II toxin-antitoxin (TA) system.</text>
</comment>
<name>A0A1C2IBF7_ACITH</name>
<reference evidence="3 4" key="1">
    <citation type="journal article" date="2016" name="Int. J. Mol. Sci.">
        <title>Comparative genomics of the extreme acidophile Acidithiobacillus thiooxidans reveals intraspecific divergence and niche adaptation.</title>
        <authorList>
            <person name="Zhang X."/>
            <person name="Feng X."/>
            <person name="Tao J."/>
            <person name="Ma L."/>
            <person name="Xiao Y."/>
            <person name="Liang Y."/>
            <person name="Liu X."/>
            <person name="Yin H."/>
        </authorList>
    </citation>
    <scope>NUCLEOTIDE SEQUENCE [LARGE SCALE GENOMIC DNA]</scope>
    <source>
        <strain evidence="3 4">A02</strain>
    </source>
</reference>
<dbReference type="Pfam" id="PF02604">
    <property type="entry name" value="PhdYeFM_antitox"/>
    <property type="match status" value="1"/>
</dbReference>
<dbReference type="SUPFAM" id="SSF143120">
    <property type="entry name" value="YefM-like"/>
    <property type="match status" value="1"/>
</dbReference>
<evidence type="ECO:0000256" key="2">
    <source>
        <dbReference type="RuleBase" id="RU362080"/>
    </source>
</evidence>
<dbReference type="EMBL" id="LWSA01000005">
    <property type="protein sequence ID" value="OCX77306.1"/>
    <property type="molecule type" value="Genomic_DNA"/>
</dbReference>
<dbReference type="InterPro" id="IPR006442">
    <property type="entry name" value="Antitoxin_Phd/YefM"/>
</dbReference>
<evidence type="ECO:0000256" key="1">
    <source>
        <dbReference type="ARBA" id="ARBA00009981"/>
    </source>
</evidence>
<evidence type="ECO:0000313" key="4">
    <source>
        <dbReference type="Proteomes" id="UP000094893"/>
    </source>
</evidence>
<proteinExistence type="inferred from homology"/>
<accession>A0A1C2IBF7</accession>
<dbReference type="NCBIfam" id="TIGR01552">
    <property type="entry name" value="phd_fam"/>
    <property type="match status" value="1"/>
</dbReference>
<gene>
    <name evidence="3" type="ORF">A6P07_00355</name>
</gene>